<dbReference type="CDD" id="cd06170">
    <property type="entry name" value="LuxR_C_like"/>
    <property type="match status" value="1"/>
</dbReference>
<dbReference type="EMBL" id="QFFZ01000048">
    <property type="protein sequence ID" value="TEB09431.1"/>
    <property type="molecule type" value="Genomic_DNA"/>
</dbReference>
<evidence type="ECO:0000256" key="1">
    <source>
        <dbReference type="ARBA" id="ARBA00018672"/>
    </source>
</evidence>
<evidence type="ECO:0000256" key="2">
    <source>
        <dbReference type="ARBA" id="ARBA00022553"/>
    </source>
</evidence>
<proteinExistence type="predicted"/>
<dbReference type="GO" id="GO:0003677">
    <property type="term" value="F:DNA binding"/>
    <property type="evidence" value="ECO:0007669"/>
    <property type="project" value="UniProtKB-KW"/>
</dbReference>
<dbReference type="InterPro" id="IPR058245">
    <property type="entry name" value="NreC/VraR/RcsB-like_REC"/>
</dbReference>
<evidence type="ECO:0000259" key="9">
    <source>
        <dbReference type="PROSITE" id="PS50110"/>
    </source>
</evidence>
<dbReference type="PANTHER" id="PTHR43214">
    <property type="entry name" value="TWO-COMPONENT RESPONSE REGULATOR"/>
    <property type="match status" value="1"/>
</dbReference>
<evidence type="ECO:0000256" key="7">
    <source>
        <dbReference type="PROSITE-ProRule" id="PRU00169"/>
    </source>
</evidence>
<dbReference type="InterPro" id="IPR001789">
    <property type="entry name" value="Sig_transdc_resp-reg_receiver"/>
</dbReference>
<keyword evidence="5" id="KW-0804">Transcription</keyword>
<dbReference type="Gene3D" id="3.40.50.2300">
    <property type="match status" value="1"/>
</dbReference>
<dbReference type="SMART" id="SM00448">
    <property type="entry name" value="REC"/>
    <property type="match status" value="1"/>
</dbReference>
<accession>A0A4Y7RKU8</accession>
<keyword evidence="2 7" id="KW-0597">Phosphoprotein</keyword>
<dbReference type="InterPro" id="IPR039420">
    <property type="entry name" value="WalR-like"/>
</dbReference>
<comment type="function">
    <text evidence="6">May play the central regulatory role in sporulation. It may be an element of the effector pathway responsible for the activation of sporulation genes in response to nutritional stress. Spo0A may act in concert with spo0H (a sigma factor) to control the expression of some genes that are critical to the sporulation process.</text>
</comment>
<dbReference type="PRINTS" id="PR00038">
    <property type="entry name" value="HTHLUXR"/>
</dbReference>
<dbReference type="PROSITE" id="PS00622">
    <property type="entry name" value="HTH_LUXR_1"/>
    <property type="match status" value="1"/>
</dbReference>
<comment type="caution">
    <text evidence="10">The sequence shown here is derived from an EMBL/GenBank/DDBJ whole genome shotgun (WGS) entry which is preliminary data.</text>
</comment>
<dbReference type="SUPFAM" id="SSF52172">
    <property type="entry name" value="CheY-like"/>
    <property type="match status" value="1"/>
</dbReference>
<dbReference type="PANTHER" id="PTHR43214:SF41">
    <property type="entry name" value="NITRATE_NITRITE RESPONSE REGULATOR PROTEIN NARP"/>
    <property type="match status" value="1"/>
</dbReference>
<dbReference type="SMART" id="SM00421">
    <property type="entry name" value="HTH_LUXR"/>
    <property type="match status" value="1"/>
</dbReference>
<keyword evidence="3" id="KW-0805">Transcription regulation</keyword>
<sequence length="213" mass="23443">MSIKIILADDHKIVRDGLRSLLERHPGMEVIAETSDGRAAVQLSLKYSPDVVIIDVAMPVLNGIEATRRIKAESPGTKVIALSMHSDRRFVVEMLNAGASGYLLKECAFEELVGAVHSILAGNNYLSPSITDVAIKDKHCGHKEASGFFALTPRELEVLQLLVEGRTTLQIADMLRISEKTIIAHRRNIFSKLGIQSLAELIKYAIREGFTLI</sequence>
<evidence type="ECO:0000256" key="4">
    <source>
        <dbReference type="ARBA" id="ARBA00023125"/>
    </source>
</evidence>
<evidence type="ECO:0000256" key="6">
    <source>
        <dbReference type="ARBA" id="ARBA00024867"/>
    </source>
</evidence>
<gene>
    <name evidence="10" type="primary">degU_6</name>
    <name evidence="10" type="ORF">Pmgp_03141</name>
</gene>
<dbReference type="GO" id="GO:0000160">
    <property type="term" value="P:phosphorelay signal transduction system"/>
    <property type="evidence" value="ECO:0007669"/>
    <property type="project" value="InterPro"/>
</dbReference>
<dbReference type="CDD" id="cd17535">
    <property type="entry name" value="REC_NarL-like"/>
    <property type="match status" value="1"/>
</dbReference>
<dbReference type="PROSITE" id="PS50043">
    <property type="entry name" value="HTH_LUXR_2"/>
    <property type="match status" value="1"/>
</dbReference>
<keyword evidence="4" id="KW-0238">DNA-binding</keyword>
<protein>
    <recommendedName>
        <fullName evidence="1">Stage 0 sporulation protein A homolog</fullName>
    </recommendedName>
</protein>
<dbReference type="InterPro" id="IPR016032">
    <property type="entry name" value="Sig_transdc_resp-reg_C-effctor"/>
</dbReference>
<evidence type="ECO:0000259" key="8">
    <source>
        <dbReference type="PROSITE" id="PS50043"/>
    </source>
</evidence>
<dbReference type="InterPro" id="IPR011006">
    <property type="entry name" value="CheY-like_superfamily"/>
</dbReference>
<name>A0A4Y7RKU8_9FIRM</name>
<reference evidence="10 11" key="1">
    <citation type="journal article" date="2018" name="Environ. Microbiol.">
        <title>Novel energy conservation strategies and behaviour of Pelotomaculum schinkii driving syntrophic propionate catabolism.</title>
        <authorList>
            <person name="Hidalgo-Ahumada C.A.P."/>
            <person name="Nobu M.K."/>
            <person name="Narihiro T."/>
            <person name="Tamaki H."/>
            <person name="Liu W.T."/>
            <person name="Kamagata Y."/>
            <person name="Stams A.J.M."/>
            <person name="Imachi H."/>
            <person name="Sousa D.Z."/>
        </authorList>
    </citation>
    <scope>NUCLEOTIDE SEQUENCE [LARGE SCALE GENOMIC DNA]</scope>
    <source>
        <strain evidence="10 11">MGP</strain>
    </source>
</reference>
<dbReference type="GO" id="GO:0006355">
    <property type="term" value="P:regulation of DNA-templated transcription"/>
    <property type="evidence" value="ECO:0007669"/>
    <property type="project" value="InterPro"/>
</dbReference>
<dbReference type="Pfam" id="PF00196">
    <property type="entry name" value="GerE"/>
    <property type="match status" value="1"/>
</dbReference>
<dbReference type="InterPro" id="IPR000792">
    <property type="entry name" value="Tscrpt_reg_LuxR_C"/>
</dbReference>
<dbReference type="Pfam" id="PF00072">
    <property type="entry name" value="Response_reg"/>
    <property type="match status" value="1"/>
</dbReference>
<dbReference type="SUPFAM" id="SSF46894">
    <property type="entry name" value="C-terminal effector domain of the bipartite response regulators"/>
    <property type="match status" value="1"/>
</dbReference>
<evidence type="ECO:0000313" key="11">
    <source>
        <dbReference type="Proteomes" id="UP000297597"/>
    </source>
</evidence>
<dbReference type="OrthoDB" id="9779069at2"/>
<feature type="modified residue" description="4-aspartylphosphate" evidence="7">
    <location>
        <position position="55"/>
    </location>
</feature>
<keyword evidence="11" id="KW-1185">Reference proteome</keyword>
<evidence type="ECO:0000256" key="3">
    <source>
        <dbReference type="ARBA" id="ARBA00023015"/>
    </source>
</evidence>
<evidence type="ECO:0000313" key="10">
    <source>
        <dbReference type="EMBL" id="TEB09431.1"/>
    </source>
</evidence>
<dbReference type="RefSeq" id="WP_134215033.1">
    <property type="nucleotide sequence ID" value="NZ_QFFZ01000048.1"/>
</dbReference>
<dbReference type="PROSITE" id="PS50110">
    <property type="entry name" value="RESPONSE_REGULATORY"/>
    <property type="match status" value="1"/>
</dbReference>
<evidence type="ECO:0000256" key="5">
    <source>
        <dbReference type="ARBA" id="ARBA00023163"/>
    </source>
</evidence>
<feature type="domain" description="HTH luxR-type" evidence="8">
    <location>
        <begin position="144"/>
        <end position="209"/>
    </location>
</feature>
<dbReference type="AlphaFoldDB" id="A0A4Y7RKU8"/>
<feature type="domain" description="Response regulatory" evidence="9">
    <location>
        <begin position="4"/>
        <end position="120"/>
    </location>
</feature>
<dbReference type="Proteomes" id="UP000297597">
    <property type="component" value="Unassembled WGS sequence"/>
</dbReference>
<organism evidence="10 11">
    <name type="scientific">Pelotomaculum propionicicum</name>
    <dbReference type="NCBI Taxonomy" id="258475"/>
    <lineage>
        <taxon>Bacteria</taxon>
        <taxon>Bacillati</taxon>
        <taxon>Bacillota</taxon>
        <taxon>Clostridia</taxon>
        <taxon>Eubacteriales</taxon>
        <taxon>Desulfotomaculaceae</taxon>
        <taxon>Pelotomaculum</taxon>
    </lineage>
</organism>